<evidence type="ECO:0000256" key="1">
    <source>
        <dbReference type="SAM" id="MobiDB-lite"/>
    </source>
</evidence>
<dbReference type="EMBL" id="RKST01000027">
    <property type="protein sequence ID" value="RUM95923.1"/>
    <property type="molecule type" value="Genomic_DNA"/>
</dbReference>
<protein>
    <recommendedName>
        <fullName evidence="4">Helix-turn-helix domain-containing protein</fullName>
    </recommendedName>
</protein>
<reference evidence="2 3" key="1">
    <citation type="submission" date="2018-11" db="EMBL/GenBank/DDBJ databases">
        <title>Pseudaminobacter arsenicus sp. nov., an arsenic-resistant bacterium isolated from arsenic-rich aquifers.</title>
        <authorList>
            <person name="Mu Y."/>
        </authorList>
    </citation>
    <scope>NUCLEOTIDE SEQUENCE [LARGE SCALE GENOMIC DNA]</scope>
    <source>
        <strain evidence="2 3">CB3</strain>
    </source>
</reference>
<dbReference type="Proteomes" id="UP000281647">
    <property type="component" value="Unassembled WGS sequence"/>
</dbReference>
<evidence type="ECO:0000313" key="3">
    <source>
        <dbReference type="Proteomes" id="UP000281647"/>
    </source>
</evidence>
<feature type="region of interest" description="Disordered" evidence="1">
    <location>
        <begin position="136"/>
        <end position="187"/>
    </location>
</feature>
<dbReference type="RefSeq" id="WP_128628275.1">
    <property type="nucleotide sequence ID" value="NZ_RKST01000027.1"/>
</dbReference>
<sequence length="306" mass="33375">MTAAQRKSRRHVEACRQAGQENAEHLYYDREAGKASSAKARLTAFKFKWLLQVAADASMPPASAPAAIYMAAKFLHPETMEAWPAIATLARMIGRSVTQTRKGIQALVERGHLEADITLGGKGNTSRYRPVLLIPKPLGKPQGLNEANPAENDHQTLRKKNGKPSGNPQGNPCNDPSNDPRRAHGAPADVDHQYMDETSIGPDALSASGHPVCRYRKGDQVKTTSGISYVEEIGFDGSTCYLQLKESGDFVMDARIVPLDAAGAPNFASSWWDYEDPAKSERIGIDWRPRIFSPAPKSGRKRNAAA</sequence>
<proteinExistence type="predicted"/>
<evidence type="ECO:0008006" key="4">
    <source>
        <dbReference type="Google" id="ProtNLM"/>
    </source>
</evidence>
<accession>A0A432V157</accession>
<feature type="compositionally biased region" description="Polar residues" evidence="1">
    <location>
        <begin position="164"/>
        <end position="177"/>
    </location>
</feature>
<organism evidence="2 3">
    <name type="scientific">Borborobacter arsenicus</name>
    <dbReference type="NCBI Taxonomy" id="1851146"/>
    <lineage>
        <taxon>Bacteria</taxon>
        <taxon>Pseudomonadati</taxon>
        <taxon>Pseudomonadota</taxon>
        <taxon>Alphaproteobacteria</taxon>
        <taxon>Hyphomicrobiales</taxon>
        <taxon>Phyllobacteriaceae</taxon>
        <taxon>Borborobacter</taxon>
    </lineage>
</organism>
<name>A0A432V157_9HYPH</name>
<evidence type="ECO:0000313" key="2">
    <source>
        <dbReference type="EMBL" id="RUM95923.1"/>
    </source>
</evidence>
<gene>
    <name evidence="2" type="ORF">EET67_20600</name>
</gene>
<dbReference type="AlphaFoldDB" id="A0A432V157"/>
<comment type="caution">
    <text evidence="2">The sequence shown here is derived from an EMBL/GenBank/DDBJ whole genome shotgun (WGS) entry which is preliminary data.</text>
</comment>
<keyword evidence="3" id="KW-1185">Reference proteome</keyword>